<comment type="caution">
    <text evidence="2">The sequence shown here is derived from an EMBL/GenBank/DDBJ whole genome shotgun (WGS) entry which is preliminary data.</text>
</comment>
<proteinExistence type="predicted"/>
<dbReference type="Proteomes" id="UP001519273">
    <property type="component" value="Unassembled WGS sequence"/>
</dbReference>
<accession>A0ABS4H5R8</accession>
<feature type="region of interest" description="Disordered" evidence="1">
    <location>
        <begin position="1"/>
        <end position="86"/>
    </location>
</feature>
<gene>
    <name evidence="2" type="ORF">J2Z20_002795</name>
</gene>
<dbReference type="EMBL" id="JAGGKP010000008">
    <property type="protein sequence ID" value="MBP1937878.1"/>
    <property type="molecule type" value="Genomic_DNA"/>
</dbReference>
<feature type="compositionally biased region" description="Polar residues" evidence="1">
    <location>
        <begin position="1"/>
        <end position="20"/>
    </location>
</feature>
<evidence type="ECO:0000313" key="2">
    <source>
        <dbReference type="EMBL" id="MBP1937878.1"/>
    </source>
</evidence>
<dbReference type="RefSeq" id="WP_209851600.1">
    <property type="nucleotide sequence ID" value="NZ_CBCRVE010000009.1"/>
</dbReference>
<reference evidence="2 3" key="1">
    <citation type="submission" date="2021-03" db="EMBL/GenBank/DDBJ databases">
        <title>Genomic Encyclopedia of Type Strains, Phase IV (KMG-IV): sequencing the most valuable type-strain genomes for metagenomic binning, comparative biology and taxonomic classification.</title>
        <authorList>
            <person name="Goeker M."/>
        </authorList>
    </citation>
    <scope>NUCLEOTIDE SEQUENCE [LARGE SCALE GENOMIC DNA]</scope>
    <source>
        <strain evidence="2 3">DSM 23491</strain>
    </source>
</reference>
<keyword evidence="3" id="KW-1185">Reference proteome</keyword>
<protein>
    <submittedName>
        <fullName evidence="2">Uncharacterized protein</fullName>
    </submittedName>
</protein>
<organism evidence="2 3">
    <name type="scientific">Paenibacillus sediminis</name>
    <dbReference type="NCBI Taxonomy" id="664909"/>
    <lineage>
        <taxon>Bacteria</taxon>
        <taxon>Bacillati</taxon>
        <taxon>Bacillota</taxon>
        <taxon>Bacilli</taxon>
        <taxon>Bacillales</taxon>
        <taxon>Paenibacillaceae</taxon>
        <taxon>Paenibacillus</taxon>
    </lineage>
</organism>
<sequence>MRRTFLTQNSREMLVSSTTPLLKKKKGKDLRSRGHYNLNVSDGRKRTIHKQTRSRRRKAAQKPAMPPVELTPASAPTASPSFHQGYDTAYNEGFNAGFAKGFEDGQSLAYKSQ</sequence>
<evidence type="ECO:0000256" key="1">
    <source>
        <dbReference type="SAM" id="MobiDB-lite"/>
    </source>
</evidence>
<name>A0ABS4H5R8_9BACL</name>
<evidence type="ECO:0000313" key="3">
    <source>
        <dbReference type="Proteomes" id="UP001519273"/>
    </source>
</evidence>
<feature type="compositionally biased region" description="Basic residues" evidence="1">
    <location>
        <begin position="46"/>
        <end position="60"/>
    </location>
</feature>